<organism evidence="4 5">
    <name type="scientific">Neonectria punicea</name>
    <dbReference type="NCBI Taxonomy" id="979145"/>
    <lineage>
        <taxon>Eukaryota</taxon>
        <taxon>Fungi</taxon>
        <taxon>Dikarya</taxon>
        <taxon>Ascomycota</taxon>
        <taxon>Pezizomycotina</taxon>
        <taxon>Sordariomycetes</taxon>
        <taxon>Hypocreomycetidae</taxon>
        <taxon>Hypocreales</taxon>
        <taxon>Nectriaceae</taxon>
        <taxon>Neonectria</taxon>
    </lineage>
</organism>
<evidence type="ECO:0000313" key="5">
    <source>
        <dbReference type="Proteomes" id="UP001498476"/>
    </source>
</evidence>
<comment type="similarity">
    <text evidence="1 2">Belongs to the glycosyl hydrolase 12 (cellulase H) family.</text>
</comment>
<name>A0ABR1HD94_9HYPO</name>
<feature type="signal peptide" evidence="3">
    <location>
        <begin position="1"/>
        <end position="18"/>
    </location>
</feature>
<evidence type="ECO:0000313" key="4">
    <source>
        <dbReference type="EMBL" id="KAK7419024.1"/>
    </source>
</evidence>
<dbReference type="InterPro" id="IPR013320">
    <property type="entry name" value="ConA-like_dom_sf"/>
</dbReference>
<dbReference type="InterPro" id="IPR013319">
    <property type="entry name" value="GH11/12"/>
</dbReference>
<keyword evidence="2" id="KW-0119">Carbohydrate metabolism</keyword>
<keyword evidence="5" id="KW-1185">Reference proteome</keyword>
<keyword evidence="3" id="KW-0732">Signal</keyword>
<dbReference type="PANTHER" id="PTHR34002">
    <property type="entry name" value="BLR1656 PROTEIN"/>
    <property type="match status" value="1"/>
</dbReference>
<evidence type="ECO:0000256" key="1">
    <source>
        <dbReference type="ARBA" id="ARBA00005519"/>
    </source>
</evidence>
<dbReference type="Gene3D" id="2.60.120.180">
    <property type="match status" value="1"/>
</dbReference>
<evidence type="ECO:0000256" key="3">
    <source>
        <dbReference type="SAM" id="SignalP"/>
    </source>
</evidence>
<keyword evidence="2" id="KW-0624">Polysaccharide degradation</keyword>
<dbReference type="Pfam" id="PF01670">
    <property type="entry name" value="Glyco_hydro_12"/>
    <property type="match status" value="1"/>
</dbReference>
<dbReference type="InterPro" id="IPR002594">
    <property type="entry name" value="GH12"/>
</dbReference>
<comment type="caution">
    <text evidence="4">The sequence shown here is derived from an EMBL/GenBank/DDBJ whole genome shotgun (WGS) entry which is preliminary data.</text>
</comment>
<gene>
    <name evidence="4" type="ORF">QQX98_003526</name>
</gene>
<keyword evidence="2" id="KW-0326">Glycosidase</keyword>
<protein>
    <submittedName>
        <fullName evidence="4">Uncharacterized protein</fullName>
    </submittedName>
</protein>
<feature type="chain" id="PRO_5045672616" evidence="3">
    <location>
        <begin position="19"/>
        <end position="250"/>
    </location>
</feature>
<proteinExistence type="inferred from homology"/>
<keyword evidence="2" id="KW-0378">Hydrolase</keyword>
<dbReference type="PANTHER" id="PTHR34002:SF9">
    <property type="entry name" value="XYLOGLUCAN-SPECIFIC ENDO-BETA-1,4-GLUCANASE A"/>
    <property type="match status" value="1"/>
</dbReference>
<sequence>MQLTSVLVSALLAASAAATPTATVEKRAQTWCDSWGSLQTNGYTFYHNNWGSGSATSGRQCTTFDRVNAGNSFVWSTEWSWAGGQGQVKSYANVALEKVHKKLSQIKSIPSKWVWRYTGTNMIANVSYDLWLAPSTTAKNQYEIMVWVGAYGGASPISATGSTIATPTLLGSKWKLFKGMNEDVTVFSFVADKNIGNFEGDLNEFYEYLTANQGISKDMVVTSLQAGSEPFEGSNAVLKVSQYTISVNSN</sequence>
<evidence type="ECO:0000256" key="2">
    <source>
        <dbReference type="RuleBase" id="RU361163"/>
    </source>
</evidence>
<dbReference type="EMBL" id="JAZAVJ010000041">
    <property type="protein sequence ID" value="KAK7419024.1"/>
    <property type="molecule type" value="Genomic_DNA"/>
</dbReference>
<dbReference type="SUPFAM" id="SSF49899">
    <property type="entry name" value="Concanavalin A-like lectins/glucanases"/>
    <property type="match status" value="1"/>
</dbReference>
<accession>A0ABR1HD94</accession>
<dbReference type="Proteomes" id="UP001498476">
    <property type="component" value="Unassembled WGS sequence"/>
</dbReference>
<reference evidence="4 5" key="1">
    <citation type="journal article" date="2025" name="Microbiol. Resour. Announc.">
        <title>Draft genome sequences for Neonectria magnoliae and Neonectria punicea, canker pathogens of Liriodendron tulipifera and Acer saccharum in West Virginia.</title>
        <authorList>
            <person name="Petronek H.M."/>
            <person name="Kasson M.T."/>
            <person name="Metheny A.M."/>
            <person name="Stauder C.M."/>
            <person name="Lovett B."/>
            <person name="Lynch S.C."/>
            <person name="Garnas J.R."/>
            <person name="Kasson L.R."/>
            <person name="Stajich J.E."/>
        </authorList>
    </citation>
    <scope>NUCLEOTIDE SEQUENCE [LARGE SCALE GENOMIC DNA]</scope>
    <source>
        <strain evidence="4 5">NRRL 64653</strain>
    </source>
</reference>